<dbReference type="Proteomes" id="UP000309747">
    <property type="component" value="Unassembled WGS sequence"/>
</dbReference>
<dbReference type="Gene3D" id="3.40.190.290">
    <property type="match status" value="1"/>
</dbReference>
<keyword evidence="4" id="KW-0804">Transcription</keyword>
<evidence type="ECO:0000259" key="5">
    <source>
        <dbReference type="PROSITE" id="PS50931"/>
    </source>
</evidence>
<reference evidence="6 7" key="1">
    <citation type="submission" date="2019-04" db="EMBL/GenBank/DDBJ databases">
        <authorList>
            <person name="Li J."/>
        </authorList>
    </citation>
    <scope>NUCLEOTIDE SEQUENCE [LARGE SCALE GENOMIC DNA]</scope>
    <source>
        <strain evidence="6 7">KCTC 42687</strain>
    </source>
</reference>
<dbReference type="InterPro" id="IPR005119">
    <property type="entry name" value="LysR_subst-bd"/>
</dbReference>
<dbReference type="OrthoDB" id="9813056at2"/>
<dbReference type="FunFam" id="1.10.10.10:FF:000001">
    <property type="entry name" value="LysR family transcriptional regulator"/>
    <property type="match status" value="1"/>
</dbReference>
<dbReference type="GO" id="GO:0003700">
    <property type="term" value="F:DNA-binding transcription factor activity"/>
    <property type="evidence" value="ECO:0007669"/>
    <property type="project" value="InterPro"/>
</dbReference>
<organism evidence="6 7">
    <name type="scientific">Paracoccus gahaiensis</name>
    <dbReference type="NCBI Taxonomy" id="1706839"/>
    <lineage>
        <taxon>Bacteria</taxon>
        <taxon>Pseudomonadati</taxon>
        <taxon>Pseudomonadota</taxon>
        <taxon>Alphaproteobacteria</taxon>
        <taxon>Rhodobacterales</taxon>
        <taxon>Paracoccaceae</taxon>
        <taxon>Paracoccus</taxon>
    </lineage>
</organism>
<evidence type="ECO:0000256" key="4">
    <source>
        <dbReference type="ARBA" id="ARBA00023163"/>
    </source>
</evidence>
<protein>
    <submittedName>
        <fullName evidence="6">LysR family transcriptional regulator</fullName>
    </submittedName>
</protein>
<dbReference type="GO" id="GO:0043565">
    <property type="term" value="F:sequence-specific DNA binding"/>
    <property type="evidence" value="ECO:0007669"/>
    <property type="project" value="TreeGrafter"/>
</dbReference>
<proteinExistence type="inferred from homology"/>
<evidence type="ECO:0000256" key="1">
    <source>
        <dbReference type="ARBA" id="ARBA00009437"/>
    </source>
</evidence>
<dbReference type="Gene3D" id="1.10.10.10">
    <property type="entry name" value="Winged helix-like DNA-binding domain superfamily/Winged helix DNA-binding domain"/>
    <property type="match status" value="1"/>
</dbReference>
<dbReference type="EMBL" id="SUNI01000005">
    <property type="protein sequence ID" value="TJZ92296.1"/>
    <property type="molecule type" value="Genomic_DNA"/>
</dbReference>
<evidence type="ECO:0000313" key="6">
    <source>
        <dbReference type="EMBL" id="TJZ92296.1"/>
    </source>
</evidence>
<comment type="caution">
    <text evidence="6">The sequence shown here is derived from an EMBL/GenBank/DDBJ whole genome shotgun (WGS) entry which is preliminary data.</text>
</comment>
<evidence type="ECO:0000313" key="7">
    <source>
        <dbReference type="Proteomes" id="UP000309747"/>
    </source>
</evidence>
<evidence type="ECO:0000256" key="2">
    <source>
        <dbReference type="ARBA" id="ARBA00023015"/>
    </source>
</evidence>
<dbReference type="GO" id="GO:0006351">
    <property type="term" value="P:DNA-templated transcription"/>
    <property type="evidence" value="ECO:0007669"/>
    <property type="project" value="TreeGrafter"/>
</dbReference>
<dbReference type="AlphaFoldDB" id="A0A4U0RBJ6"/>
<gene>
    <name evidence="6" type="ORF">FA743_08575</name>
</gene>
<dbReference type="CDD" id="cd08422">
    <property type="entry name" value="PBP2_CrgA_like"/>
    <property type="match status" value="1"/>
</dbReference>
<comment type="similarity">
    <text evidence="1">Belongs to the LysR transcriptional regulatory family.</text>
</comment>
<dbReference type="PANTHER" id="PTHR30537:SF5">
    <property type="entry name" value="HTH-TYPE TRANSCRIPTIONAL ACTIVATOR TTDR-RELATED"/>
    <property type="match status" value="1"/>
</dbReference>
<dbReference type="SUPFAM" id="SSF53850">
    <property type="entry name" value="Periplasmic binding protein-like II"/>
    <property type="match status" value="1"/>
</dbReference>
<dbReference type="InterPro" id="IPR058163">
    <property type="entry name" value="LysR-type_TF_proteobact-type"/>
</dbReference>
<keyword evidence="3" id="KW-0238">DNA-binding</keyword>
<keyword evidence="7" id="KW-1185">Reference proteome</keyword>
<sequence>MAGLSWSVWSGGYSRSRTGRVLPAIMPNRCIPVDNPMTDRLNLNPLRFFVEVVEQGGFTSAAASLKVAKTLVSRQVARLEATIGTTLLIRTTRRVEPTEAGRRLYARAKSLLGELDEVYEAAAETSAEPRGTLTLTAPHDYGTAVVVPALSAFLKRYPDCAARLRSDDQVFDLSRGELDLSIRLGWLEDSPNTAQRIGRFQQIAVCHPSVGKGLGEVGQPDDLARLPFIANMALPQPSRWTFTQGGQETTVTLTPVLSVDTTQAALRAALSGAGVCVLPDFVVAGHVAAKRLIHLAPSWVLPEGGVYLVYPPGRYRPSRVPAFVTLLLEQHRAIMGR</sequence>
<dbReference type="InterPro" id="IPR000847">
    <property type="entry name" value="LysR_HTH_N"/>
</dbReference>
<accession>A0A4U0RBJ6</accession>
<dbReference type="SUPFAM" id="SSF46785">
    <property type="entry name" value="Winged helix' DNA-binding domain"/>
    <property type="match status" value="1"/>
</dbReference>
<evidence type="ECO:0000256" key="3">
    <source>
        <dbReference type="ARBA" id="ARBA00023125"/>
    </source>
</evidence>
<dbReference type="InterPro" id="IPR036390">
    <property type="entry name" value="WH_DNA-bd_sf"/>
</dbReference>
<dbReference type="Pfam" id="PF03466">
    <property type="entry name" value="LysR_substrate"/>
    <property type="match status" value="1"/>
</dbReference>
<dbReference type="PROSITE" id="PS50931">
    <property type="entry name" value="HTH_LYSR"/>
    <property type="match status" value="1"/>
</dbReference>
<dbReference type="Pfam" id="PF00126">
    <property type="entry name" value="HTH_1"/>
    <property type="match status" value="1"/>
</dbReference>
<feature type="domain" description="HTH lysR-type" evidence="5">
    <location>
        <begin position="41"/>
        <end position="98"/>
    </location>
</feature>
<name>A0A4U0RBJ6_9RHOB</name>
<dbReference type="PANTHER" id="PTHR30537">
    <property type="entry name" value="HTH-TYPE TRANSCRIPTIONAL REGULATOR"/>
    <property type="match status" value="1"/>
</dbReference>
<dbReference type="InterPro" id="IPR036388">
    <property type="entry name" value="WH-like_DNA-bd_sf"/>
</dbReference>
<keyword evidence="2" id="KW-0805">Transcription regulation</keyword>